<name>A0A151ZHZ8_TIELA</name>
<dbReference type="InterPro" id="IPR043136">
    <property type="entry name" value="B30.2/SPRY_sf"/>
</dbReference>
<gene>
    <name evidence="2" type="ORF">DLAC_04990</name>
</gene>
<dbReference type="Gene3D" id="2.60.120.920">
    <property type="match status" value="1"/>
</dbReference>
<accession>A0A151ZHZ8</accession>
<dbReference type="AlphaFoldDB" id="A0A151ZHZ8"/>
<comment type="caution">
    <text evidence="2">The sequence shown here is derived from an EMBL/GenBank/DDBJ whole genome shotgun (WGS) entry which is preliminary data.</text>
</comment>
<feature type="transmembrane region" description="Helical" evidence="1">
    <location>
        <begin position="7"/>
        <end position="25"/>
    </location>
</feature>
<dbReference type="Proteomes" id="UP000076078">
    <property type="component" value="Unassembled WGS sequence"/>
</dbReference>
<keyword evidence="1" id="KW-0472">Membrane</keyword>
<dbReference type="FunCoup" id="A0A151ZHZ8">
    <property type="interactions" value="738"/>
</dbReference>
<keyword evidence="1" id="KW-0812">Transmembrane</keyword>
<evidence type="ECO:0000313" key="3">
    <source>
        <dbReference type="Proteomes" id="UP000076078"/>
    </source>
</evidence>
<dbReference type="InParanoid" id="A0A151ZHZ8"/>
<keyword evidence="3" id="KW-1185">Reference proteome</keyword>
<keyword evidence="1" id="KW-1133">Transmembrane helix</keyword>
<dbReference type="OrthoDB" id="19273at2759"/>
<organism evidence="2 3">
    <name type="scientific">Tieghemostelium lacteum</name>
    <name type="common">Slime mold</name>
    <name type="synonym">Dictyostelium lacteum</name>
    <dbReference type="NCBI Taxonomy" id="361077"/>
    <lineage>
        <taxon>Eukaryota</taxon>
        <taxon>Amoebozoa</taxon>
        <taxon>Evosea</taxon>
        <taxon>Eumycetozoa</taxon>
        <taxon>Dictyostelia</taxon>
        <taxon>Dictyosteliales</taxon>
        <taxon>Raperosteliaceae</taxon>
        <taxon>Tieghemostelium</taxon>
    </lineage>
</organism>
<evidence type="ECO:0000313" key="2">
    <source>
        <dbReference type="EMBL" id="KYQ93612.1"/>
    </source>
</evidence>
<dbReference type="OMA" id="HERAQGD"/>
<proteinExistence type="predicted"/>
<sequence>MKLILRYIIIGFLIFIYNFQFGYSLQFKMSGTSTTNSNQYSQNIQELKLQWDSSKVIDKTQFSKSDNPGLSLSNNDQTVTREERFRGDDFPPIRILSKSGLTDCGIQGNISMDWSVRVDESHGFLEVGLYNTKSNQCYLYKSSGSQVQFENIQQDESSLDYQTSDFGEAFSNGDYITTRVEFIFPSAHSDQNIPYLNIHYLKNGRYLGSPFQQISPIYNFYPMVGLNDNGDQVTLIFNP</sequence>
<reference evidence="2 3" key="1">
    <citation type="submission" date="2015-12" db="EMBL/GenBank/DDBJ databases">
        <title>Dictyostelia acquired genes for synthesis and detection of signals that induce cell-type specialization by lateral gene transfer from prokaryotes.</title>
        <authorList>
            <person name="Gloeckner G."/>
            <person name="Schaap P."/>
        </authorList>
    </citation>
    <scope>NUCLEOTIDE SEQUENCE [LARGE SCALE GENOMIC DNA]</scope>
    <source>
        <strain evidence="2 3">TK</strain>
    </source>
</reference>
<evidence type="ECO:0000256" key="1">
    <source>
        <dbReference type="SAM" id="Phobius"/>
    </source>
</evidence>
<dbReference type="EMBL" id="LODT01000025">
    <property type="protein sequence ID" value="KYQ93612.1"/>
    <property type="molecule type" value="Genomic_DNA"/>
</dbReference>
<protein>
    <submittedName>
        <fullName evidence="2">Uncharacterized protein</fullName>
    </submittedName>
</protein>